<feature type="binding site" evidence="3">
    <location>
        <position position="145"/>
    </location>
    <ligand>
        <name>Mg(2+)</name>
        <dbReference type="ChEBI" id="CHEBI:18420"/>
    </ligand>
</feature>
<keyword evidence="1" id="KW-0597">Phosphoprotein</keyword>
<dbReference type="AlphaFoldDB" id="A0A0D2HSV6"/>
<protein>
    <submittedName>
        <fullName evidence="6">Alkaline phosphatase</fullName>
    </submittedName>
</protein>
<keyword evidence="3" id="KW-0862">Zinc</keyword>
<dbReference type="OrthoDB" id="9794455at2"/>
<feature type="binding site" evidence="3">
    <location>
        <position position="51"/>
    </location>
    <ligand>
        <name>Zn(2+)</name>
        <dbReference type="ChEBI" id="CHEBI:29105"/>
        <label>2</label>
    </ligand>
</feature>
<dbReference type="SUPFAM" id="SSF53649">
    <property type="entry name" value="Alkaline phosphatase-like"/>
    <property type="match status" value="1"/>
</dbReference>
<feature type="binding site" evidence="3">
    <location>
        <position position="318"/>
    </location>
    <ligand>
        <name>Zn(2+)</name>
        <dbReference type="ChEBI" id="CHEBI:29105"/>
        <label>2</label>
    </ligand>
</feature>
<feature type="binding site" evidence="3">
    <location>
        <position position="279"/>
    </location>
    <ligand>
        <name>Zn(2+)</name>
        <dbReference type="ChEBI" id="CHEBI:29105"/>
        <label>2</label>
    </ligand>
</feature>
<dbReference type="EMBL" id="AZAC01000014">
    <property type="protein sequence ID" value="KIX13618.1"/>
    <property type="molecule type" value="Genomic_DNA"/>
</dbReference>
<dbReference type="PANTHER" id="PTHR11596">
    <property type="entry name" value="ALKALINE PHOSPHATASE"/>
    <property type="match status" value="1"/>
</dbReference>
<dbReference type="STRING" id="1429043.X474_11375"/>
<proteinExistence type="inferred from homology"/>
<dbReference type="PRINTS" id="PR00113">
    <property type="entry name" value="ALKPHPHTASE"/>
</dbReference>
<dbReference type="Gene3D" id="1.10.60.40">
    <property type="match status" value="1"/>
</dbReference>
<comment type="cofactor">
    <cofactor evidence="3">
        <name>Mg(2+)</name>
        <dbReference type="ChEBI" id="CHEBI:18420"/>
    </cofactor>
    <text evidence="3">Binds 1 Mg(2+) ion.</text>
</comment>
<gene>
    <name evidence="6" type="ORF">X474_11375</name>
</gene>
<sequence length="506" mass="54906">MRSLFNRKGFKKGLTVLAVFAFVLASALPVLAGTAFYQGKSPKYVFYFIGDGLGIPQRTAARAFTGKKLAIDSLKAQGITSTQAADRFITGSAAAATALACGMKTNINYIGVDPQFKPLKSVAEIAKEQGRKVGIVSSVSIDHATPAAFYAHVKTRKMYHEIDMALAKSDFDYFAGGGLKDPRGKRSKAPQGDALELAQKNGYKVVTDKSAFNKLKKGDGKVLAYNAWLQDGKALPYAMDRRDQDISLAEFTAKGIELLDNPKGFFMMVEGGKIDWACHANDGAASIQDTLAFDNAVKQAINFAAKHPRETVIIVTGDHECGGLTLGFAGTKYASHFEVLGAQKVSFQKFTDEILKDFRKNCGKSCSFADMKPLVTKYFGLKFKGDAKKDQLVLNPYEVKMLEEAFDRTMKDQESKSPKEYLLYGGYNPLAVQLTHILNNKAGLGWTSYKHTALPVATSAMGVGAEIFNGFYDNTDVAKKIMSLLGAEAKADYHAAGQTGLKVAAR</sequence>
<evidence type="ECO:0000313" key="7">
    <source>
        <dbReference type="Proteomes" id="UP000032233"/>
    </source>
</evidence>
<feature type="binding site" evidence="3">
    <location>
        <position position="275"/>
    </location>
    <ligand>
        <name>Zn(2+)</name>
        <dbReference type="ChEBI" id="CHEBI:29105"/>
        <label>2</label>
    </ligand>
</feature>
<comment type="similarity">
    <text evidence="4">Belongs to the alkaline phosphatase family.</text>
</comment>
<evidence type="ECO:0000256" key="3">
    <source>
        <dbReference type="PIRSR" id="PIRSR601952-2"/>
    </source>
</evidence>
<dbReference type="Gene3D" id="3.40.720.10">
    <property type="entry name" value="Alkaline Phosphatase, subunit A"/>
    <property type="match status" value="1"/>
</dbReference>
<dbReference type="GO" id="GO:0004035">
    <property type="term" value="F:alkaline phosphatase activity"/>
    <property type="evidence" value="ECO:0007669"/>
    <property type="project" value="TreeGrafter"/>
</dbReference>
<dbReference type="InterPro" id="IPR001952">
    <property type="entry name" value="Alkaline_phosphatase"/>
</dbReference>
<feature type="binding site" evidence="3">
    <location>
        <position position="451"/>
    </location>
    <ligand>
        <name>Zn(2+)</name>
        <dbReference type="ChEBI" id="CHEBI:29105"/>
        <label>2</label>
    </ligand>
</feature>
<dbReference type="FunCoup" id="A0A0D2HSV6">
    <property type="interactions" value="322"/>
</dbReference>
<feature type="binding site" evidence="3">
    <location>
        <position position="51"/>
    </location>
    <ligand>
        <name>Mg(2+)</name>
        <dbReference type="ChEBI" id="CHEBI:18420"/>
    </ligand>
</feature>
<evidence type="ECO:0000256" key="4">
    <source>
        <dbReference type="RuleBase" id="RU003946"/>
    </source>
</evidence>
<keyword evidence="3" id="KW-0460">Magnesium</keyword>
<dbReference type="PANTHER" id="PTHR11596:SF5">
    <property type="entry name" value="ALKALINE PHOSPHATASE"/>
    <property type="match status" value="1"/>
</dbReference>
<comment type="cofactor">
    <cofactor evidence="3">
        <name>Zn(2+)</name>
        <dbReference type="ChEBI" id="CHEBI:29105"/>
    </cofactor>
    <text evidence="3">Binds 2 Zn(2+) ions.</text>
</comment>
<organism evidence="6 7">
    <name type="scientific">Dethiosulfatarculus sandiegensis</name>
    <dbReference type="NCBI Taxonomy" id="1429043"/>
    <lineage>
        <taxon>Bacteria</taxon>
        <taxon>Pseudomonadati</taxon>
        <taxon>Thermodesulfobacteriota</taxon>
        <taxon>Desulfarculia</taxon>
        <taxon>Desulfarculales</taxon>
        <taxon>Desulfarculaceae</taxon>
        <taxon>Dethiosulfatarculus</taxon>
    </lineage>
</organism>
<keyword evidence="3" id="KW-0479">Metal-binding</keyword>
<feature type="binding site" evidence="3">
    <location>
        <position position="319"/>
    </location>
    <ligand>
        <name>Zn(2+)</name>
        <dbReference type="ChEBI" id="CHEBI:29105"/>
        <label>2</label>
    </ligand>
</feature>
<feature type="chain" id="PRO_5002259903" evidence="5">
    <location>
        <begin position="33"/>
        <end position="506"/>
    </location>
</feature>
<feature type="signal peptide" evidence="5">
    <location>
        <begin position="1"/>
        <end position="32"/>
    </location>
</feature>
<reference evidence="6 7" key="1">
    <citation type="submission" date="2013-11" db="EMBL/GenBank/DDBJ databases">
        <title>Metagenomic analysis of a methanogenic consortium involved in long chain n-alkane degradation.</title>
        <authorList>
            <person name="Davidova I.A."/>
            <person name="Callaghan A.V."/>
            <person name="Wawrik B."/>
            <person name="Pruitt S."/>
            <person name="Marks C."/>
            <person name="Duncan K.E."/>
            <person name="Suflita J.M."/>
        </authorList>
    </citation>
    <scope>NUCLEOTIDE SEQUENCE [LARGE SCALE GENOMIC DNA]</scope>
    <source>
        <strain evidence="6 7">SPR</strain>
    </source>
</reference>
<dbReference type="PATRIC" id="fig|1429043.3.peg.2417"/>
<dbReference type="InParanoid" id="A0A0D2HSV6"/>
<name>A0A0D2HSV6_9BACT</name>
<comment type="caution">
    <text evidence="6">The sequence shown here is derived from an EMBL/GenBank/DDBJ whole genome shotgun (WGS) entry which is preliminary data.</text>
</comment>
<feature type="binding site" evidence="3">
    <location>
        <position position="270"/>
    </location>
    <ligand>
        <name>Mg(2+)</name>
        <dbReference type="ChEBI" id="CHEBI:18420"/>
    </ligand>
</feature>
<evidence type="ECO:0000256" key="2">
    <source>
        <dbReference type="PIRSR" id="PIRSR601952-1"/>
    </source>
</evidence>
<feature type="active site" description="Phosphoserine intermediate" evidence="2">
    <location>
        <position position="92"/>
    </location>
</feature>
<dbReference type="CDD" id="cd16012">
    <property type="entry name" value="ALP"/>
    <property type="match status" value="1"/>
</dbReference>
<evidence type="ECO:0000256" key="5">
    <source>
        <dbReference type="SAM" id="SignalP"/>
    </source>
</evidence>
<accession>A0A0D2HSV6</accession>
<dbReference type="Pfam" id="PF00245">
    <property type="entry name" value="Alk_phosphatase"/>
    <property type="match status" value="1"/>
</dbReference>
<dbReference type="RefSeq" id="WP_044348672.1">
    <property type="nucleotide sequence ID" value="NZ_AZAC01000014.1"/>
</dbReference>
<dbReference type="InterPro" id="IPR017850">
    <property type="entry name" value="Alkaline_phosphatase_core_sf"/>
</dbReference>
<keyword evidence="7" id="KW-1185">Reference proteome</keyword>
<keyword evidence="5" id="KW-0732">Signal</keyword>
<evidence type="ECO:0000313" key="6">
    <source>
        <dbReference type="EMBL" id="KIX13618.1"/>
    </source>
</evidence>
<dbReference type="SMART" id="SM00098">
    <property type="entry name" value="alkPPc"/>
    <property type="match status" value="1"/>
</dbReference>
<dbReference type="GO" id="GO:0046872">
    <property type="term" value="F:metal ion binding"/>
    <property type="evidence" value="ECO:0007669"/>
    <property type="project" value="UniProtKB-KW"/>
</dbReference>
<dbReference type="Proteomes" id="UP000032233">
    <property type="component" value="Unassembled WGS sequence"/>
</dbReference>
<feature type="binding site" evidence="3">
    <location>
        <position position="143"/>
    </location>
    <ligand>
        <name>Mg(2+)</name>
        <dbReference type="ChEBI" id="CHEBI:18420"/>
    </ligand>
</feature>
<evidence type="ECO:0000256" key="1">
    <source>
        <dbReference type="ARBA" id="ARBA00022553"/>
    </source>
</evidence>